<dbReference type="SUPFAM" id="SSF48208">
    <property type="entry name" value="Six-hairpin glycosidases"/>
    <property type="match status" value="1"/>
</dbReference>
<evidence type="ECO:0000259" key="2">
    <source>
        <dbReference type="Pfam" id="PF21307"/>
    </source>
</evidence>
<sequence length="776" mass="87197">MAKELKLWYTKPAPGITKITPGRTPENDEWENWSLPLGNGYIGANVFGGTETERIQITENTLSNPKSVGGLNNFAEVFLDFGHGEVEEYRRDLVLDTAISHVEYTHKGVRHKREYFTSYPDQVMVIRIAASEKGAVQFTLRPTIPYIKPYGKVEGDGGGKSGTVTGEGKTLTLSGVMHYYNIAFEGQMRVITENGSVEITADASGDHAELHVAGADSALILIAVGTNYRMESRVFTEPDPKKKLAPYPHPHERICDLLDKASAKSYEQLKTAHLQEYQQYFARVQLDFGGVPSGVPTDEMLQQYKEGIHSKYLEELYFQYGRYLLISSSRPGTTPANLQGTWNCYDDSPWSAGYWHNINVQMNYWPAFNTNLAEMFEAYAAYNQAYMKLTEQHADRYIRDNYPERLSDEPGGNGWIIGTGGWLYDVDGMDNNSHSGPGTGAFTSQLFWDYYAFTGDEEILRTLTYPVISSMSKFLSKVLVEQEGAFLTKYSASPEQTQEINGTDEYIHTTGCAFDQQMIYENYKNTIQAADQLQIDDPIVELAREQIDRLEPVLVGESGQVKEYREERMYGELGEYHHRHVSQLVGLYPGTIINKNTPEWMEAAKVTLNLRGDQSTGWAMAHRLNLWARTGDGNRAYHLYQTLLKRGTLPNLWDTHPPFQIDGNFGGTSGVAEMLLQSHGGYIDVIPTLPDDWANGSFAGLVARGNIVVDAVWKNKLVQEICLHPRKDGDCKVLWNRPCQVQVTGEDGQAVAYTKDADCLCIPVVTGRTVRIRPME</sequence>
<organism evidence="4 5">
    <name type="scientific">Bianquea renquensis</name>
    <dbReference type="NCBI Taxonomy" id="2763661"/>
    <lineage>
        <taxon>Bacteria</taxon>
        <taxon>Bacillati</taxon>
        <taxon>Bacillota</taxon>
        <taxon>Clostridia</taxon>
        <taxon>Eubacteriales</taxon>
        <taxon>Bianqueaceae</taxon>
        <taxon>Bianquea</taxon>
    </lineage>
</organism>
<evidence type="ECO:0000259" key="1">
    <source>
        <dbReference type="Pfam" id="PF14498"/>
    </source>
</evidence>
<dbReference type="InterPro" id="IPR049053">
    <property type="entry name" value="AFCA-like_C"/>
</dbReference>
<dbReference type="RefSeq" id="WP_249289835.1">
    <property type="nucleotide sequence ID" value="NZ_JACRSQ010000016.1"/>
</dbReference>
<dbReference type="AlphaFoldDB" id="A0A926DVP0"/>
<evidence type="ECO:0000313" key="4">
    <source>
        <dbReference type="EMBL" id="MBC8544095.1"/>
    </source>
</evidence>
<dbReference type="PANTHER" id="PTHR31084">
    <property type="entry name" value="ALPHA-L-FUCOSIDASE 2"/>
    <property type="match status" value="1"/>
</dbReference>
<comment type="caution">
    <text evidence="4">The sequence shown here is derived from an EMBL/GenBank/DDBJ whole genome shotgun (WGS) entry which is preliminary data.</text>
</comment>
<dbReference type="Gene3D" id="1.50.10.10">
    <property type="match status" value="1"/>
</dbReference>
<dbReference type="Gene3D" id="2.70.98.50">
    <property type="entry name" value="putative glycoside hydrolase family protein from bacillus halodurans"/>
    <property type="match status" value="1"/>
</dbReference>
<keyword evidence="5" id="KW-1185">Reference proteome</keyword>
<feature type="domain" description="Glycosyl hydrolase family 95 N-terminal" evidence="1">
    <location>
        <begin position="7"/>
        <end position="62"/>
    </location>
</feature>
<dbReference type="EMBL" id="JACRSQ010000016">
    <property type="protein sequence ID" value="MBC8544095.1"/>
    <property type="molecule type" value="Genomic_DNA"/>
</dbReference>
<protein>
    <submittedName>
        <fullName evidence="4">Glycoside hydrolase family 95 protein</fullName>
    </submittedName>
</protein>
<dbReference type="GO" id="GO:0004560">
    <property type="term" value="F:alpha-L-fucosidase activity"/>
    <property type="evidence" value="ECO:0007669"/>
    <property type="project" value="InterPro"/>
</dbReference>
<proteinExistence type="predicted"/>
<dbReference type="GO" id="GO:0005975">
    <property type="term" value="P:carbohydrate metabolic process"/>
    <property type="evidence" value="ECO:0007669"/>
    <property type="project" value="InterPro"/>
</dbReference>
<gene>
    <name evidence="4" type="ORF">H8730_11110</name>
</gene>
<keyword evidence="4" id="KW-0378">Hydrolase</keyword>
<accession>A0A926DVP0</accession>
<dbReference type="Pfam" id="PF21307">
    <property type="entry name" value="Glyco_hydro_95_C"/>
    <property type="match status" value="1"/>
</dbReference>
<dbReference type="InterPro" id="IPR016518">
    <property type="entry name" value="Alpha-L-fucosidase"/>
</dbReference>
<dbReference type="InterPro" id="IPR012341">
    <property type="entry name" value="6hp_glycosidase-like_sf"/>
</dbReference>
<dbReference type="InterPro" id="IPR027414">
    <property type="entry name" value="GH95_N_dom"/>
</dbReference>
<dbReference type="Proteomes" id="UP000657006">
    <property type="component" value="Unassembled WGS sequence"/>
</dbReference>
<name>A0A926DVP0_9FIRM</name>
<dbReference type="PIRSF" id="PIRSF007663">
    <property type="entry name" value="UCP007663"/>
    <property type="match status" value="1"/>
</dbReference>
<reference evidence="4" key="1">
    <citation type="submission" date="2020-08" db="EMBL/GenBank/DDBJ databases">
        <title>Genome public.</title>
        <authorList>
            <person name="Liu C."/>
            <person name="Sun Q."/>
        </authorList>
    </citation>
    <scope>NUCLEOTIDE SEQUENCE</scope>
    <source>
        <strain evidence="4">NSJ-32</strain>
    </source>
</reference>
<dbReference type="Pfam" id="PF14498">
    <property type="entry name" value="Glyco_hyd_65N_2"/>
    <property type="match status" value="2"/>
</dbReference>
<feature type="domain" description="Glycosyl hydrolase family 95 catalytic" evidence="3">
    <location>
        <begin position="265"/>
        <end position="675"/>
    </location>
</feature>
<feature type="domain" description="Glycosyl hydrolase family 95 N-terminal" evidence="1">
    <location>
        <begin position="72"/>
        <end position="230"/>
    </location>
</feature>
<evidence type="ECO:0000259" key="3">
    <source>
        <dbReference type="Pfam" id="PF22124"/>
    </source>
</evidence>
<dbReference type="InterPro" id="IPR008928">
    <property type="entry name" value="6-hairpin_glycosidase_sf"/>
</dbReference>
<feature type="domain" description="Alpha fucosidase A-like C-terminal" evidence="2">
    <location>
        <begin position="677"/>
        <end position="770"/>
    </location>
</feature>
<dbReference type="PANTHER" id="PTHR31084:SF19">
    <property type="entry name" value="GLYCOSYL HYDROLASE FAMILY 95 N-TERMINAL DOMAIN-CONTAINING PROTEIN"/>
    <property type="match status" value="1"/>
</dbReference>
<dbReference type="InterPro" id="IPR054363">
    <property type="entry name" value="GH95_cat"/>
</dbReference>
<evidence type="ECO:0000313" key="5">
    <source>
        <dbReference type="Proteomes" id="UP000657006"/>
    </source>
</evidence>
<dbReference type="Pfam" id="PF22124">
    <property type="entry name" value="Glyco_hydro_95_cat"/>
    <property type="match status" value="1"/>
</dbReference>